<dbReference type="Pfam" id="PF21983">
    <property type="entry name" value="NikA-like"/>
    <property type="match status" value="1"/>
</dbReference>
<reference evidence="1" key="1">
    <citation type="submission" date="2016-06" db="EMBL/GenBank/DDBJ databases">
        <title>Draft genome of Moraxella osloensis CCUG 67237.</title>
        <authorList>
            <person name="Salva-Serra F."/>
            <person name="Engstrom-Jakobsson H."/>
            <person name="Thorell K."/>
            <person name="Gonzales-Siles L."/>
            <person name="Karlsson R."/>
            <person name="Boulund F."/>
            <person name="Engstrand L."/>
            <person name="Kristiansson E."/>
            <person name="Moore E."/>
        </authorList>
    </citation>
    <scope>NUCLEOTIDE SEQUENCE [LARGE SCALE GENOMIC DNA]</scope>
    <source>
        <strain evidence="1">CCUG 67237</strain>
    </source>
</reference>
<proteinExistence type="predicted"/>
<evidence type="ECO:0008006" key="2">
    <source>
        <dbReference type="Google" id="ProtNLM"/>
    </source>
</evidence>
<evidence type="ECO:0000313" key="1">
    <source>
        <dbReference type="EMBL" id="OBX65856.1"/>
    </source>
</evidence>
<gene>
    <name evidence="1" type="ORF">A9299_00025</name>
</gene>
<dbReference type="InterPro" id="IPR053842">
    <property type="entry name" value="NikA-like"/>
</dbReference>
<protein>
    <recommendedName>
        <fullName evidence="2">Bacterial mobilisation domain-containing protein</fullName>
    </recommendedName>
</protein>
<name>A0AA91FP30_FAUOS</name>
<dbReference type="EMBL" id="LZMT01000001">
    <property type="protein sequence ID" value="OBX65856.1"/>
    <property type="molecule type" value="Genomic_DNA"/>
</dbReference>
<sequence>MLLKIFSRGKGSGNAPINYLLGNDYMSEGQLRAGARIVSGNPVVTQAMINSSNFARVTIPLRYMLICRRQKWECSPLLTPPSSPILISQWLIKKRRRLKTLCGLFESYMLSMNEEQRSIPNEKIKRQSRLNLRLSDSEFEMVQSKAKGFGLPLAKFVRVCLLDLPKPIKRTHDLPIVDPDLYRQLVSIGNNINQLTRYAHTASLDPKKNLDVLELAYALQRIANELELLRLEHSLTKTQIIGVSTEF</sequence>
<comment type="caution">
    <text evidence="1">The sequence shown here is derived from an EMBL/GenBank/DDBJ whole genome shotgun (WGS) entry which is preliminary data.</text>
</comment>
<feature type="non-terminal residue" evidence="1">
    <location>
        <position position="247"/>
    </location>
</feature>
<accession>A0AA91FP30</accession>
<dbReference type="AlphaFoldDB" id="A0AA91FP30"/>
<organism evidence="1">
    <name type="scientific">Faucicola osloensis</name>
    <name type="common">Moraxella osloensis</name>
    <dbReference type="NCBI Taxonomy" id="34062"/>
    <lineage>
        <taxon>Bacteria</taxon>
        <taxon>Pseudomonadati</taxon>
        <taxon>Pseudomonadota</taxon>
        <taxon>Gammaproteobacteria</taxon>
        <taxon>Moraxellales</taxon>
        <taxon>Moraxellaceae</taxon>
        <taxon>Faucicola</taxon>
    </lineage>
</organism>